<feature type="coiled-coil region" evidence="2">
    <location>
        <begin position="3"/>
        <end position="33"/>
    </location>
</feature>
<feature type="region of interest" description="Disordered" evidence="3">
    <location>
        <begin position="543"/>
        <end position="570"/>
    </location>
</feature>
<feature type="domain" description="Xylanolytic transcriptional activator regulatory" evidence="4">
    <location>
        <begin position="229"/>
        <end position="300"/>
    </location>
</feature>
<dbReference type="RefSeq" id="XP_001792823.1">
    <property type="nucleotide sequence ID" value="XM_001792771.1"/>
</dbReference>
<dbReference type="HOGENOM" id="CLU_007604_0_0_1"/>
<dbReference type="GeneID" id="5969673"/>
<evidence type="ECO:0000313" key="6">
    <source>
        <dbReference type="Proteomes" id="UP000001055"/>
    </source>
</evidence>
<dbReference type="Pfam" id="PF04082">
    <property type="entry name" value="Fungal_trans"/>
    <property type="match status" value="1"/>
</dbReference>
<dbReference type="eggNOG" id="ENOG502QYNS">
    <property type="taxonomic scope" value="Eukaryota"/>
</dbReference>
<evidence type="ECO:0000256" key="2">
    <source>
        <dbReference type="SAM" id="Coils"/>
    </source>
</evidence>
<sequence length="637" mass="71680">MLQSESQVQVQDLQSQIAELTQMNSQLAELTHMNGPTRSNSLGGEFSTMERTELKRVYAEIQPTVSSGPQRIVAPVLKNFDQVRDNFRAHAHGIFATSSAAGTTRRSTSAVPPGLPPRADFARLSRSYLDSTHEWYPIVHWPTFQREVDDVYTAKSFDDTTREWIGLFFAILACGTLQTSTATSPESTAYFDTAVQSLTPWPQDITFQFAQASFLLSIFASDQNLRSIGSMWLGSAARAAQELNAHCDIITGSTIDIETRRRLWWAIYTRDRITSLDSHRPMLINEDDCEASLPSPVEDRYIQAQGITRSHAVSAPYTSFLAVIQITRLHASLYQALKSSIVPPQVLHNFDEQFRSRISLLPESYRPSSAAALETTALPPLFTLLSAQFHFYRRNLTPVCRPQERAEALSRCISLAQETAKYISRTLHNPTRADSEKSWQTRVMFIASNMVCLHVWRCILMLCFRGDYDAAFMCLHLSSAIGTSRKLNGECGRYTAFFLEQLLNRVRSGHGSPQQLEQDEEMLAYVSGDVQGNVEHSWIWKANPTTSQHDTSRDEPMRDVPPPTSPKQDWNDWARIEHLIRQLMDESHPRTSSYYPTPHNPVKRVQLATDANLSPKTAPPPSPAPSSSSRISIANII</sequence>
<evidence type="ECO:0000256" key="1">
    <source>
        <dbReference type="ARBA" id="ARBA00023242"/>
    </source>
</evidence>
<dbReference type="OMA" id="NQRINCH"/>
<reference evidence="6" key="1">
    <citation type="journal article" date="2007" name="Plant Cell">
        <title>Dothideomycete-plant interactions illuminated by genome sequencing and EST analysis of the wheat pathogen Stagonospora nodorum.</title>
        <authorList>
            <person name="Hane J.K."/>
            <person name="Lowe R.G."/>
            <person name="Solomon P.S."/>
            <person name="Tan K.C."/>
            <person name="Schoch C.L."/>
            <person name="Spatafora J.W."/>
            <person name="Crous P.W."/>
            <person name="Kodira C."/>
            <person name="Birren B.W."/>
            <person name="Galagan J.E."/>
            <person name="Torriani S.F."/>
            <person name="McDonald B.A."/>
            <person name="Oliver R.P."/>
        </authorList>
    </citation>
    <scope>NUCLEOTIDE SEQUENCE [LARGE SCALE GENOMIC DNA]</scope>
    <source>
        <strain evidence="6">SN15 / ATCC MYA-4574 / FGSC 10173</strain>
    </source>
</reference>
<dbReference type="InParanoid" id="Q0V1A7"/>
<dbReference type="GO" id="GO:0045944">
    <property type="term" value="P:positive regulation of transcription by RNA polymerase II"/>
    <property type="evidence" value="ECO:0000318"/>
    <property type="project" value="GO_Central"/>
</dbReference>
<dbReference type="InterPro" id="IPR007219">
    <property type="entry name" value="XnlR_reg_dom"/>
</dbReference>
<dbReference type="CDD" id="cd12148">
    <property type="entry name" value="fungal_TF_MHR"/>
    <property type="match status" value="1"/>
</dbReference>
<dbReference type="GO" id="GO:0006351">
    <property type="term" value="P:DNA-templated transcription"/>
    <property type="evidence" value="ECO:0007669"/>
    <property type="project" value="InterPro"/>
</dbReference>
<name>Q0V1A7_PHANO</name>
<protein>
    <recommendedName>
        <fullName evidence="4">Xylanolytic transcriptional activator regulatory domain-containing protein</fullName>
    </recommendedName>
</protein>
<dbReference type="PANTHER" id="PTHR46910">
    <property type="entry name" value="TRANSCRIPTION FACTOR PDR1"/>
    <property type="match status" value="1"/>
</dbReference>
<evidence type="ECO:0000259" key="4">
    <source>
        <dbReference type="SMART" id="SM00906"/>
    </source>
</evidence>
<dbReference type="PANTHER" id="PTHR46910:SF1">
    <property type="entry name" value="MISCELLANEOUS ZN(II)2CYS6 TRANSCRIPTION FACTOR (EUROFUNG)-RELATED"/>
    <property type="match status" value="1"/>
</dbReference>
<accession>Q0V1A7</accession>
<dbReference type="AlphaFoldDB" id="Q0V1A7"/>
<dbReference type="SMART" id="SM00906">
    <property type="entry name" value="Fungal_trans"/>
    <property type="match status" value="1"/>
</dbReference>
<evidence type="ECO:0000313" key="5">
    <source>
        <dbReference type="EMBL" id="EAT90419.1"/>
    </source>
</evidence>
<dbReference type="KEGG" id="pno:SNOG_02207"/>
<dbReference type="GO" id="GO:0005634">
    <property type="term" value="C:nucleus"/>
    <property type="evidence" value="ECO:0000318"/>
    <property type="project" value="GO_Central"/>
</dbReference>
<keyword evidence="2" id="KW-0175">Coiled coil</keyword>
<dbReference type="Proteomes" id="UP000001055">
    <property type="component" value="Unassembled WGS sequence"/>
</dbReference>
<dbReference type="GO" id="GO:0000981">
    <property type="term" value="F:DNA-binding transcription factor activity, RNA polymerase II-specific"/>
    <property type="evidence" value="ECO:0000318"/>
    <property type="project" value="GO_Central"/>
</dbReference>
<keyword evidence="1" id="KW-0539">Nucleus</keyword>
<dbReference type="EMBL" id="CH445327">
    <property type="protein sequence ID" value="EAT90419.1"/>
    <property type="molecule type" value="Genomic_DNA"/>
</dbReference>
<dbReference type="GO" id="GO:0043565">
    <property type="term" value="F:sequence-specific DNA binding"/>
    <property type="evidence" value="ECO:0000318"/>
    <property type="project" value="GO_Central"/>
</dbReference>
<dbReference type="GO" id="GO:0008270">
    <property type="term" value="F:zinc ion binding"/>
    <property type="evidence" value="ECO:0007669"/>
    <property type="project" value="InterPro"/>
</dbReference>
<evidence type="ECO:0000256" key="3">
    <source>
        <dbReference type="SAM" id="MobiDB-lite"/>
    </source>
</evidence>
<proteinExistence type="predicted"/>
<dbReference type="InterPro" id="IPR050987">
    <property type="entry name" value="AtrR-like"/>
</dbReference>
<dbReference type="VEuPathDB" id="FungiDB:JI435_022070"/>
<gene>
    <name evidence="5" type="ORF">SNOG_02207</name>
</gene>
<organism evidence="5 6">
    <name type="scientific">Phaeosphaeria nodorum (strain SN15 / ATCC MYA-4574 / FGSC 10173)</name>
    <name type="common">Glume blotch fungus</name>
    <name type="synonym">Parastagonospora nodorum</name>
    <dbReference type="NCBI Taxonomy" id="321614"/>
    <lineage>
        <taxon>Eukaryota</taxon>
        <taxon>Fungi</taxon>
        <taxon>Dikarya</taxon>
        <taxon>Ascomycota</taxon>
        <taxon>Pezizomycotina</taxon>
        <taxon>Dothideomycetes</taxon>
        <taxon>Pleosporomycetidae</taxon>
        <taxon>Pleosporales</taxon>
        <taxon>Pleosporineae</taxon>
        <taxon>Phaeosphaeriaceae</taxon>
        <taxon>Parastagonospora</taxon>
    </lineage>
</organism>
<feature type="region of interest" description="Disordered" evidence="3">
    <location>
        <begin position="587"/>
        <end position="637"/>
    </location>
</feature>